<evidence type="ECO:0000313" key="2">
    <source>
        <dbReference type="EMBL" id="MFD2175112.1"/>
    </source>
</evidence>
<dbReference type="RefSeq" id="WP_377391306.1">
    <property type="nucleotide sequence ID" value="NZ_JBHUIX010000013.1"/>
</dbReference>
<evidence type="ECO:0000256" key="1">
    <source>
        <dbReference type="SAM" id="MobiDB-lite"/>
    </source>
</evidence>
<proteinExistence type="predicted"/>
<organism evidence="2 3">
    <name type="scientific">Rhodobacter lacus</name>
    <dbReference type="NCBI Taxonomy" id="1641972"/>
    <lineage>
        <taxon>Bacteria</taxon>
        <taxon>Pseudomonadati</taxon>
        <taxon>Pseudomonadota</taxon>
        <taxon>Alphaproteobacteria</taxon>
        <taxon>Rhodobacterales</taxon>
        <taxon>Rhodobacter group</taxon>
        <taxon>Rhodobacter</taxon>
    </lineage>
</organism>
<name>A0ABW5A9X8_9RHOB</name>
<comment type="caution">
    <text evidence="2">The sequence shown here is derived from an EMBL/GenBank/DDBJ whole genome shotgun (WGS) entry which is preliminary data.</text>
</comment>
<gene>
    <name evidence="2" type="ORF">ACFSM0_13530</name>
</gene>
<feature type="region of interest" description="Disordered" evidence="1">
    <location>
        <begin position="41"/>
        <end position="60"/>
    </location>
</feature>
<protein>
    <submittedName>
        <fullName evidence="2">Uncharacterized protein</fullName>
    </submittedName>
</protein>
<reference evidence="3" key="1">
    <citation type="journal article" date="2019" name="Int. J. Syst. Evol. Microbiol.">
        <title>The Global Catalogue of Microorganisms (GCM) 10K type strain sequencing project: providing services to taxonomists for standard genome sequencing and annotation.</title>
        <authorList>
            <consortium name="The Broad Institute Genomics Platform"/>
            <consortium name="The Broad Institute Genome Sequencing Center for Infectious Disease"/>
            <person name="Wu L."/>
            <person name="Ma J."/>
        </authorList>
    </citation>
    <scope>NUCLEOTIDE SEQUENCE [LARGE SCALE GENOMIC DNA]</scope>
    <source>
        <strain evidence="3">CCUG 55131</strain>
    </source>
</reference>
<keyword evidence="3" id="KW-1185">Reference proteome</keyword>
<sequence>MLRGWLTDVEAEERRLSEEFKLLERDLKAVLPGLGYEIEEPAPAGEAAPDNVVALPKPLK</sequence>
<dbReference type="Proteomes" id="UP001597413">
    <property type="component" value="Unassembled WGS sequence"/>
</dbReference>
<accession>A0ABW5A9X8</accession>
<evidence type="ECO:0000313" key="3">
    <source>
        <dbReference type="Proteomes" id="UP001597413"/>
    </source>
</evidence>
<dbReference type="EMBL" id="JBHUIX010000013">
    <property type="protein sequence ID" value="MFD2175112.1"/>
    <property type="molecule type" value="Genomic_DNA"/>
</dbReference>